<dbReference type="AlphaFoldDB" id="A0A4Q0SUM4"/>
<accession>A0A4Q0SUM4</accession>
<protein>
    <submittedName>
        <fullName evidence="1">Uncharacterized protein</fullName>
    </submittedName>
</protein>
<comment type="caution">
    <text evidence="1">The sequence shown here is derived from an EMBL/GenBank/DDBJ whole genome shotgun (WGS) entry which is preliminary data.</text>
</comment>
<name>A0A4Q0SUM4_9BACT</name>
<sequence length="82" mass="8971">MLRIAGSTASGASGTGGRDLKHYSTADALFVDLHAFGLGRDVVAAAALELKNPEVRKRFRKFADNVQIPFNLLEQDEIHLFD</sequence>
<reference evidence="2" key="2">
    <citation type="submission" date="2019-02" db="EMBL/GenBank/DDBJ databases">
        <title>Granulicella sibirica sp. nov., a psychrotolerant acidobacterium isolated from an organic soil layer in forested tundra, West Siberia.</title>
        <authorList>
            <person name="Oshkin I.Y."/>
            <person name="Kulichevskaya I.S."/>
            <person name="Rijpstra W.I.C."/>
            <person name="Sinninghe Damste J.S."/>
            <person name="Rakitin A.L."/>
            <person name="Ravin N.V."/>
            <person name="Dedysh S.N."/>
        </authorList>
    </citation>
    <scope>NUCLEOTIDE SEQUENCE [LARGE SCALE GENOMIC DNA]</scope>
    <source>
        <strain evidence="2">AF10</strain>
    </source>
</reference>
<proteinExistence type="predicted"/>
<dbReference type="EMBL" id="RDSM01000006">
    <property type="protein sequence ID" value="RXH54022.1"/>
    <property type="molecule type" value="Genomic_DNA"/>
</dbReference>
<reference evidence="1 2" key="1">
    <citation type="submission" date="2018-11" db="EMBL/GenBank/DDBJ databases">
        <authorList>
            <person name="Mardanov A.V."/>
            <person name="Ravin N.V."/>
            <person name="Dedysh S.N."/>
        </authorList>
    </citation>
    <scope>NUCLEOTIDE SEQUENCE [LARGE SCALE GENOMIC DNA]</scope>
    <source>
        <strain evidence="1 2">AF10</strain>
    </source>
</reference>
<keyword evidence="2" id="KW-1185">Reference proteome</keyword>
<evidence type="ECO:0000313" key="1">
    <source>
        <dbReference type="EMBL" id="RXH54022.1"/>
    </source>
</evidence>
<dbReference type="Proteomes" id="UP000289437">
    <property type="component" value="Unassembled WGS sequence"/>
</dbReference>
<gene>
    <name evidence="1" type="ORF">GRAN_4991</name>
</gene>
<organism evidence="1 2">
    <name type="scientific">Granulicella sibirica</name>
    <dbReference type="NCBI Taxonomy" id="2479048"/>
    <lineage>
        <taxon>Bacteria</taxon>
        <taxon>Pseudomonadati</taxon>
        <taxon>Acidobacteriota</taxon>
        <taxon>Terriglobia</taxon>
        <taxon>Terriglobales</taxon>
        <taxon>Acidobacteriaceae</taxon>
        <taxon>Granulicella</taxon>
    </lineage>
</organism>
<evidence type="ECO:0000313" key="2">
    <source>
        <dbReference type="Proteomes" id="UP000289437"/>
    </source>
</evidence>